<feature type="region of interest" description="Disordered" evidence="1">
    <location>
        <begin position="52"/>
        <end position="79"/>
    </location>
</feature>
<gene>
    <name evidence="2" type="ORF">F511_42043</name>
</gene>
<sequence length="288" mass="31761">MGLPSYTRDSLFNLQDVCIAIGSLATLDLPMVVDMIGIYVLKGPYFGHPGSADDERAAGARRQAGELSNDDVSSNVSNRQEATVQTSSWYLKLAIAKRCLVELGKETSSDANSAATQIQQRRKFSSDANSAATQIQQRRKFSSDANSAATQIQQRRKFSSDANSAATQIQQRRKFSSDANSAATQIQQRRKFSSDANSAATQIQQRRKFSSDANSAATQIQQRRKFSSDANSAATIQQRKFTFSDADFIFSTKLQNSSSLAQVQILVQENSPVKFEKMSHVYKEARTL</sequence>
<dbReference type="AlphaFoldDB" id="A0A2Z7ANS4"/>
<evidence type="ECO:0000313" key="3">
    <source>
        <dbReference type="Proteomes" id="UP000250235"/>
    </source>
</evidence>
<proteinExistence type="predicted"/>
<keyword evidence="3" id="KW-1185">Reference proteome</keyword>
<dbReference type="EMBL" id="KV013531">
    <property type="protein sequence ID" value="KZV23451.1"/>
    <property type="molecule type" value="Genomic_DNA"/>
</dbReference>
<feature type="compositionally biased region" description="Polar residues" evidence="1">
    <location>
        <begin position="110"/>
        <end position="119"/>
    </location>
</feature>
<feature type="compositionally biased region" description="Polar residues" evidence="1">
    <location>
        <begin position="194"/>
        <end position="204"/>
    </location>
</feature>
<feature type="compositionally biased region" description="Polar residues" evidence="1">
    <location>
        <begin position="177"/>
        <end position="187"/>
    </location>
</feature>
<evidence type="ECO:0000313" key="2">
    <source>
        <dbReference type="EMBL" id="KZV23451.1"/>
    </source>
</evidence>
<feature type="compositionally biased region" description="Polar residues" evidence="1">
    <location>
        <begin position="211"/>
        <end position="221"/>
    </location>
</feature>
<dbReference type="Proteomes" id="UP000250235">
    <property type="component" value="Unassembled WGS sequence"/>
</dbReference>
<feature type="compositionally biased region" description="Polar residues" evidence="1">
    <location>
        <begin position="126"/>
        <end position="136"/>
    </location>
</feature>
<feature type="compositionally biased region" description="Polar residues" evidence="1">
    <location>
        <begin position="143"/>
        <end position="153"/>
    </location>
</feature>
<feature type="compositionally biased region" description="Low complexity" evidence="1">
    <location>
        <begin position="60"/>
        <end position="78"/>
    </location>
</feature>
<feature type="region of interest" description="Disordered" evidence="1">
    <location>
        <begin position="110"/>
        <end position="224"/>
    </location>
</feature>
<reference evidence="2 3" key="1">
    <citation type="journal article" date="2015" name="Proc. Natl. Acad. Sci. U.S.A.">
        <title>The resurrection genome of Boea hygrometrica: A blueprint for survival of dehydration.</title>
        <authorList>
            <person name="Xiao L."/>
            <person name="Yang G."/>
            <person name="Zhang L."/>
            <person name="Yang X."/>
            <person name="Zhao S."/>
            <person name="Ji Z."/>
            <person name="Zhou Q."/>
            <person name="Hu M."/>
            <person name="Wang Y."/>
            <person name="Chen M."/>
            <person name="Xu Y."/>
            <person name="Jin H."/>
            <person name="Xiao X."/>
            <person name="Hu G."/>
            <person name="Bao F."/>
            <person name="Hu Y."/>
            <person name="Wan P."/>
            <person name="Li L."/>
            <person name="Deng X."/>
            <person name="Kuang T."/>
            <person name="Xiang C."/>
            <person name="Zhu J.K."/>
            <person name="Oliver M.J."/>
            <person name="He Y."/>
        </authorList>
    </citation>
    <scope>NUCLEOTIDE SEQUENCE [LARGE SCALE GENOMIC DNA]</scope>
    <source>
        <strain evidence="3">cv. XS01</strain>
    </source>
</reference>
<organism evidence="2 3">
    <name type="scientific">Dorcoceras hygrometricum</name>
    <dbReference type="NCBI Taxonomy" id="472368"/>
    <lineage>
        <taxon>Eukaryota</taxon>
        <taxon>Viridiplantae</taxon>
        <taxon>Streptophyta</taxon>
        <taxon>Embryophyta</taxon>
        <taxon>Tracheophyta</taxon>
        <taxon>Spermatophyta</taxon>
        <taxon>Magnoliopsida</taxon>
        <taxon>eudicotyledons</taxon>
        <taxon>Gunneridae</taxon>
        <taxon>Pentapetalae</taxon>
        <taxon>asterids</taxon>
        <taxon>lamiids</taxon>
        <taxon>Lamiales</taxon>
        <taxon>Gesneriaceae</taxon>
        <taxon>Didymocarpoideae</taxon>
        <taxon>Trichosporeae</taxon>
        <taxon>Loxocarpinae</taxon>
        <taxon>Dorcoceras</taxon>
    </lineage>
</organism>
<accession>A0A2Z7ANS4</accession>
<feature type="compositionally biased region" description="Polar residues" evidence="1">
    <location>
        <begin position="160"/>
        <end position="170"/>
    </location>
</feature>
<evidence type="ECO:0000256" key="1">
    <source>
        <dbReference type="SAM" id="MobiDB-lite"/>
    </source>
</evidence>
<name>A0A2Z7ANS4_9LAMI</name>
<protein>
    <submittedName>
        <fullName evidence="2">Fimbrin-1-like</fullName>
    </submittedName>
</protein>